<dbReference type="OrthoDB" id="3900342at2759"/>
<feature type="transmembrane region" description="Helical" evidence="6">
    <location>
        <begin position="149"/>
        <end position="168"/>
    </location>
</feature>
<dbReference type="GO" id="GO:0005886">
    <property type="term" value="C:plasma membrane"/>
    <property type="evidence" value="ECO:0007669"/>
    <property type="project" value="TreeGrafter"/>
</dbReference>
<keyword evidence="3 6" id="KW-1133">Transmembrane helix</keyword>
<feature type="transmembrane region" description="Helical" evidence="6">
    <location>
        <begin position="213"/>
        <end position="235"/>
    </location>
</feature>
<dbReference type="Proteomes" id="UP000887013">
    <property type="component" value="Unassembled WGS sequence"/>
</dbReference>
<dbReference type="PANTHER" id="PTHR43243:SF105">
    <property type="entry name" value="CATIONIC AMINO ACID TRANSPORTER C-TERMINAL DOMAIN-CONTAINING PROTEIN"/>
    <property type="match status" value="1"/>
</dbReference>
<sequence length="654" mass="71632">MRKELHIDVNPVEKLEIRKWKDLRVATTLGSGVYALIAVAAHDHAGPSVVLSILMAAVTSCLGGLCYSEVVTRFPKGGSAYSYTYATVGEVFAFFVGWSMLVEYAFGTALAAKACSRYLDVALDGKMSHLLQQHLGHIKMKGLDTFLDLPSIPVMILACIIFIVSFKALCTLNNVFVVINLLVISGTVVIGIFNMDSENWIAGLGFFPGGIGGIFSAASLCYFAFVGYDVIAIFTRGVPHRSHTFPGIVSTVFIIGLLGAFSISIVLTLLIPFSMLEAQAPLVQAFDLRQVVGMKYFVTFGAICGLTSATIASLLSLIKLIESLSSDGLLFKFLCRTQCRSLIAAISISFTLSLISDIQTLIHVLGMGTLVSSIAVAICVLCTRYGADPQLMSPLNMLELAEEESAIDTTKPFQDQHLDLGEKELVQETLRSKPGYGSLHTRSLSVDFVDESYITCLSELSPHWNKQEPNQRSAATVASLIGAAVLVMLLMGVMTLHVPRVLPKSKWWTELVACAMFVVIVAFSAAICRQPKHKPRIHNRVPCVPFLPLCAIWMDVHLIVGLPNTAWLFFFIWSLFGALLYLSYGIWNSSERDFRDHQSVNLLNVAEDCSDSDKESGDQNVHQVEGSRKNANQSNYSPIEDINGVKFLSKQNER</sequence>
<feature type="transmembrane region" description="Helical" evidence="6">
    <location>
        <begin position="339"/>
        <end position="355"/>
    </location>
</feature>
<feature type="transmembrane region" description="Helical" evidence="6">
    <location>
        <begin position="566"/>
        <end position="587"/>
    </location>
</feature>
<evidence type="ECO:0000313" key="9">
    <source>
        <dbReference type="Proteomes" id="UP000887013"/>
    </source>
</evidence>
<feature type="region of interest" description="Disordered" evidence="5">
    <location>
        <begin position="611"/>
        <end position="654"/>
    </location>
</feature>
<feature type="transmembrane region" description="Helical" evidence="6">
    <location>
        <begin position="80"/>
        <end position="101"/>
    </location>
</feature>
<dbReference type="Pfam" id="PF13906">
    <property type="entry name" value="AA_permease_C"/>
    <property type="match status" value="1"/>
</dbReference>
<dbReference type="Pfam" id="PF13520">
    <property type="entry name" value="AA_permease_2"/>
    <property type="match status" value="1"/>
</dbReference>
<reference evidence="8" key="1">
    <citation type="submission" date="2020-08" db="EMBL/GenBank/DDBJ databases">
        <title>Multicomponent nature underlies the extraordinary mechanical properties of spider dragline silk.</title>
        <authorList>
            <person name="Kono N."/>
            <person name="Nakamura H."/>
            <person name="Mori M."/>
            <person name="Yoshida Y."/>
            <person name="Ohtoshi R."/>
            <person name="Malay A.D."/>
            <person name="Moran D.A.P."/>
            <person name="Tomita M."/>
            <person name="Numata K."/>
            <person name="Arakawa K."/>
        </authorList>
    </citation>
    <scope>NUCLEOTIDE SEQUENCE</scope>
</reference>
<dbReference type="EMBL" id="BMAW01095218">
    <property type="protein sequence ID" value="GFS69234.1"/>
    <property type="molecule type" value="Genomic_DNA"/>
</dbReference>
<keyword evidence="4 6" id="KW-0472">Membrane</keyword>
<gene>
    <name evidence="8" type="primary">slc7a2</name>
    <name evidence="8" type="ORF">NPIL_665321</name>
</gene>
<feature type="transmembrane region" description="Helical" evidence="6">
    <location>
        <begin position="175"/>
        <end position="193"/>
    </location>
</feature>
<organism evidence="8 9">
    <name type="scientific">Nephila pilipes</name>
    <name type="common">Giant wood spider</name>
    <name type="synonym">Nephila maculata</name>
    <dbReference type="NCBI Taxonomy" id="299642"/>
    <lineage>
        <taxon>Eukaryota</taxon>
        <taxon>Metazoa</taxon>
        <taxon>Ecdysozoa</taxon>
        <taxon>Arthropoda</taxon>
        <taxon>Chelicerata</taxon>
        <taxon>Arachnida</taxon>
        <taxon>Araneae</taxon>
        <taxon>Araneomorphae</taxon>
        <taxon>Entelegynae</taxon>
        <taxon>Araneoidea</taxon>
        <taxon>Nephilidae</taxon>
        <taxon>Nephila</taxon>
    </lineage>
</organism>
<feature type="transmembrane region" description="Helical" evidence="6">
    <location>
        <begin position="361"/>
        <end position="383"/>
    </location>
</feature>
<evidence type="ECO:0000256" key="2">
    <source>
        <dbReference type="ARBA" id="ARBA00022692"/>
    </source>
</evidence>
<evidence type="ECO:0000256" key="3">
    <source>
        <dbReference type="ARBA" id="ARBA00022989"/>
    </source>
</evidence>
<dbReference type="GO" id="GO:0015171">
    <property type="term" value="F:amino acid transmembrane transporter activity"/>
    <property type="evidence" value="ECO:0007669"/>
    <property type="project" value="TreeGrafter"/>
</dbReference>
<evidence type="ECO:0000313" key="8">
    <source>
        <dbReference type="EMBL" id="GFS69234.1"/>
    </source>
</evidence>
<feature type="transmembrane region" description="Helical" evidence="6">
    <location>
        <begin position="296"/>
        <end position="318"/>
    </location>
</feature>
<feature type="transmembrane region" description="Helical" evidence="6">
    <location>
        <begin position="474"/>
        <end position="495"/>
    </location>
</feature>
<feature type="transmembrane region" description="Helical" evidence="6">
    <location>
        <begin position="507"/>
        <end position="528"/>
    </location>
</feature>
<proteinExistence type="predicted"/>
<feature type="transmembrane region" description="Helical" evidence="6">
    <location>
        <begin position="247"/>
        <end position="276"/>
    </location>
</feature>
<feature type="transmembrane region" description="Helical" evidence="6">
    <location>
        <begin position="23"/>
        <end position="42"/>
    </location>
</feature>
<evidence type="ECO:0000259" key="7">
    <source>
        <dbReference type="Pfam" id="PF13906"/>
    </source>
</evidence>
<evidence type="ECO:0000256" key="6">
    <source>
        <dbReference type="SAM" id="Phobius"/>
    </source>
</evidence>
<dbReference type="InterPro" id="IPR029485">
    <property type="entry name" value="CAT_C"/>
</dbReference>
<feature type="transmembrane region" description="Helical" evidence="6">
    <location>
        <begin position="540"/>
        <end position="560"/>
    </location>
</feature>
<feature type="transmembrane region" description="Helical" evidence="6">
    <location>
        <begin position="48"/>
        <end position="68"/>
    </location>
</feature>
<keyword evidence="9" id="KW-1185">Reference proteome</keyword>
<comment type="subcellular location">
    <subcellularLocation>
        <location evidence="1">Membrane</location>
        <topology evidence="1">Multi-pass membrane protein</topology>
    </subcellularLocation>
</comment>
<dbReference type="Gene3D" id="1.20.1740.10">
    <property type="entry name" value="Amino acid/polyamine transporter I"/>
    <property type="match status" value="2"/>
</dbReference>
<evidence type="ECO:0000256" key="5">
    <source>
        <dbReference type="SAM" id="MobiDB-lite"/>
    </source>
</evidence>
<evidence type="ECO:0000256" key="4">
    <source>
        <dbReference type="ARBA" id="ARBA00023136"/>
    </source>
</evidence>
<name>A0A8X6SYD2_NEPPI</name>
<dbReference type="PANTHER" id="PTHR43243">
    <property type="entry name" value="INNER MEMBRANE TRANSPORTER YGJI-RELATED"/>
    <property type="match status" value="1"/>
</dbReference>
<feature type="domain" description="Cationic amino acid transporter C-terminal" evidence="7">
    <location>
        <begin position="540"/>
        <end position="589"/>
    </location>
</feature>
<dbReference type="AlphaFoldDB" id="A0A8X6SYD2"/>
<keyword evidence="2 6" id="KW-0812">Transmembrane</keyword>
<evidence type="ECO:0000256" key="1">
    <source>
        <dbReference type="ARBA" id="ARBA00004141"/>
    </source>
</evidence>
<comment type="caution">
    <text evidence="8">The sequence shown here is derived from an EMBL/GenBank/DDBJ whole genome shotgun (WGS) entry which is preliminary data.</text>
</comment>
<accession>A0A8X6SYD2</accession>
<dbReference type="InterPro" id="IPR002293">
    <property type="entry name" value="AA/rel_permease1"/>
</dbReference>
<protein>
    <submittedName>
        <fullName evidence="8">Cationic amino acid transporter 2</fullName>
    </submittedName>
</protein>